<dbReference type="Pfam" id="PF03023">
    <property type="entry name" value="MurJ"/>
    <property type="match status" value="1"/>
</dbReference>
<keyword evidence="7 10" id="KW-0472">Membrane</keyword>
<dbReference type="PRINTS" id="PR01806">
    <property type="entry name" value="VIRFACTRMVIN"/>
</dbReference>
<dbReference type="KEGG" id="pbr:PB2503_06247"/>
<comment type="function">
    <text evidence="8 10 11">Involved in peptidoglycan biosynthesis. Transports lipid-linked peptidoglycan precursors from the inner to the outer leaflet of the cytoplasmic membrane.</text>
</comment>
<comment type="pathway">
    <text evidence="10">Cell wall biogenesis; peptidoglycan biosynthesis.</text>
</comment>
<keyword evidence="13" id="KW-1185">Reference proteome</keyword>
<feature type="transmembrane region" description="Helical" evidence="10">
    <location>
        <begin position="160"/>
        <end position="181"/>
    </location>
</feature>
<comment type="subcellular location">
    <subcellularLocation>
        <location evidence="10">Cell inner membrane</location>
        <topology evidence="10">Multi-pass membrane protein</topology>
    </subcellularLocation>
    <subcellularLocation>
        <location evidence="1">Cell membrane</location>
        <topology evidence="1">Multi-pass membrane protein</topology>
    </subcellularLocation>
</comment>
<reference evidence="13" key="1">
    <citation type="submission" date="2010-08" db="EMBL/GenBank/DDBJ databases">
        <title>Genome sequence of Parvularcula bermudensis HTCC2503.</title>
        <authorList>
            <person name="Kang D.-M."/>
            <person name="Oh H.-M."/>
            <person name="Cho J.-C."/>
        </authorList>
    </citation>
    <scope>NUCLEOTIDE SEQUENCE [LARGE SCALE GENOMIC DNA]</scope>
    <source>
        <strain evidence="13">ATCC BAA-594 / HTCC2503 / KCTC 12087</strain>
    </source>
</reference>
<evidence type="ECO:0000256" key="1">
    <source>
        <dbReference type="ARBA" id="ARBA00004651"/>
    </source>
</evidence>
<dbReference type="UniPathway" id="UPA00219"/>
<evidence type="ECO:0000256" key="9">
    <source>
        <dbReference type="ARBA" id="ARBA00061532"/>
    </source>
</evidence>
<dbReference type="InterPro" id="IPR004268">
    <property type="entry name" value="MurJ"/>
</dbReference>
<dbReference type="STRING" id="314260.PB2503_06247"/>
<evidence type="ECO:0000313" key="12">
    <source>
        <dbReference type="EMBL" id="ADM09315.1"/>
    </source>
</evidence>
<evidence type="ECO:0000256" key="3">
    <source>
        <dbReference type="ARBA" id="ARBA00022692"/>
    </source>
</evidence>
<sequence length="532" mass="56302">MARSILKSLATVSGLTMASRVLGFARQMLLAAVIGAGNPVADAFWVAFRLPNMFRRLLAEGAFHAAFVPLFQGKEVKEGHEAARRFAEDILAWQIIILTGLTAAVMIFTPIFVGVIATGFLDDPERLNLTVLYTRIMFPYLACMSLVGIYAGMLNALQRFAAAAAAPLLLNLALIGGILLYADQPVAVTGQAAAWAVLVGGLLQLAALIFAAQRSSLLLRLRLPRFNKHVRRLVVLGAPGFIGAGALQINGIVGTNVASRQDGANSWLAFADQLYQLPLSMIGIALGIVLMPTISRAVKADDQKGAMRSLNRGMEIALFLSLPAAAALIVIPDLICAALFQDLAGLATRAIGAGGSAFGDTDVDRTGVALMIFGWGLPAFVLQKIFAAAFFAREDTRTPMTFALVAIAINAALSISLFPVIGFLSVPLGTICASWTEVSLLASRLRHRGYLKPNKHFVSTLIKILVAVGALAATLLAAEAVRADLVALLFGQLWLYLALLVATAMLAYGGIAIVIGAVKPADWIGSRRSGTK</sequence>
<keyword evidence="6 10" id="KW-1133">Transmembrane helix</keyword>
<dbReference type="HAMAP" id="MF_02078">
    <property type="entry name" value="MurJ_MviN"/>
    <property type="match status" value="1"/>
</dbReference>
<dbReference type="OrthoDB" id="9816572at2"/>
<keyword evidence="10 11" id="KW-0961">Cell wall biogenesis/degradation</keyword>
<feature type="transmembrane region" description="Helical" evidence="10">
    <location>
        <begin position="193"/>
        <end position="212"/>
    </location>
</feature>
<accession>E0THL9</accession>
<feature type="transmembrane region" description="Helical" evidence="10">
    <location>
        <begin position="368"/>
        <end position="390"/>
    </location>
</feature>
<dbReference type="NCBIfam" id="TIGR01695">
    <property type="entry name" value="murJ_mviN"/>
    <property type="match status" value="1"/>
</dbReference>
<dbReference type="Proteomes" id="UP000001302">
    <property type="component" value="Chromosome"/>
</dbReference>
<dbReference type="PANTHER" id="PTHR47019">
    <property type="entry name" value="LIPID II FLIPPASE MURJ"/>
    <property type="match status" value="1"/>
</dbReference>
<dbReference type="GO" id="GO:0034204">
    <property type="term" value="P:lipid translocation"/>
    <property type="evidence" value="ECO:0007669"/>
    <property type="project" value="TreeGrafter"/>
</dbReference>
<dbReference type="CDD" id="cd13123">
    <property type="entry name" value="MATE_MurJ_like"/>
    <property type="match status" value="1"/>
</dbReference>
<evidence type="ECO:0000256" key="6">
    <source>
        <dbReference type="ARBA" id="ARBA00022989"/>
    </source>
</evidence>
<dbReference type="PANTHER" id="PTHR47019:SF1">
    <property type="entry name" value="LIPID II FLIPPASE MURJ"/>
    <property type="match status" value="1"/>
</dbReference>
<name>E0THL9_PARBH</name>
<evidence type="ECO:0000313" key="13">
    <source>
        <dbReference type="Proteomes" id="UP000001302"/>
    </source>
</evidence>
<keyword evidence="10 11" id="KW-0813">Transport</keyword>
<keyword evidence="2 10" id="KW-1003">Cell membrane</keyword>
<feature type="transmembrane region" description="Helical" evidence="10">
    <location>
        <begin position="316"/>
        <end position="340"/>
    </location>
</feature>
<dbReference type="EMBL" id="CP002156">
    <property type="protein sequence ID" value="ADM09315.1"/>
    <property type="molecule type" value="Genomic_DNA"/>
</dbReference>
<keyword evidence="5 10" id="KW-0573">Peptidoglycan synthesis</keyword>
<evidence type="ECO:0000256" key="2">
    <source>
        <dbReference type="ARBA" id="ARBA00022475"/>
    </source>
</evidence>
<dbReference type="eggNOG" id="COG0728">
    <property type="taxonomic scope" value="Bacteria"/>
</dbReference>
<feature type="transmembrane region" description="Helical" evidence="10">
    <location>
        <begin position="457"/>
        <end position="481"/>
    </location>
</feature>
<dbReference type="InterPro" id="IPR051050">
    <property type="entry name" value="Lipid_II_flippase_MurJ/MviN"/>
</dbReference>
<feature type="transmembrane region" description="Helical" evidence="10">
    <location>
        <begin position="132"/>
        <end position="153"/>
    </location>
</feature>
<dbReference type="GO" id="GO:0009252">
    <property type="term" value="P:peptidoglycan biosynthetic process"/>
    <property type="evidence" value="ECO:0007669"/>
    <property type="project" value="UniProtKB-UniRule"/>
</dbReference>
<organism evidence="12 13">
    <name type="scientific">Parvularcula bermudensis (strain ATCC BAA-594 / HTCC2503 / KCTC 12087)</name>
    <dbReference type="NCBI Taxonomy" id="314260"/>
    <lineage>
        <taxon>Bacteria</taxon>
        <taxon>Pseudomonadati</taxon>
        <taxon>Pseudomonadota</taxon>
        <taxon>Alphaproteobacteria</taxon>
        <taxon>Parvularculales</taxon>
        <taxon>Parvularculaceae</taxon>
        <taxon>Parvularcula</taxon>
    </lineage>
</organism>
<feature type="transmembrane region" description="Helical" evidence="10">
    <location>
        <begin position="402"/>
        <end position="421"/>
    </location>
</feature>
<gene>
    <name evidence="10" type="primary">murJ</name>
    <name evidence="12" type="ordered locus">PB2503_06247</name>
</gene>
<keyword evidence="4 10" id="KW-0133">Cell shape</keyword>
<evidence type="ECO:0000256" key="8">
    <source>
        <dbReference type="ARBA" id="ARBA00060041"/>
    </source>
</evidence>
<dbReference type="HOGENOM" id="CLU_006797_5_0_5"/>
<dbReference type="AlphaFoldDB" id="E0THL9"/>
<feature type="transmembrane region" description="Helical" evidence="10">
    <location>
        <begin position="28"/>
        <end position="48"/>
    </location>
</feature>
<dbReference type="PIRSF" id="PIRSF002869">
    <property type="entry name" value="MviN"/>
    <property type="match status" value="1"/>
</dbReference>
<reference evidence="12 13" key="2">
    <citation type="journal article" date="2011" name="J. Bacteriol.">
        <title>Complete genome sequence of strain HTCC2503T of Parvularcula bermudensis, the type species of the order "Parvularculales" in the class Alphaproteobacteria.</title>
        <authorList>
            <person name="Oh H.M."/>
            <person name="Kang I."/>
            <person name="Vergin K.L."/>
            <person name="Kang D."/>
            <person name="Rhee K.H."/>
            <person name="Giovannoni S.J."/>
            <person name="Cho J.C."/>
        </authorList>
    </citation>
    <scope>NUCLEOTIDE SEQUENCE [LARGE SCALE GENOMIC DNA]</scope>
    <source>
        <strain evidence="13">ATCC BAA-594 / HTCC2503 / KCTC 12087</strain>
    </source>
</reference>
<evidence type="ECO:0000256" key="7">
    <source>
        <dbReference type="ARBA" id="ARBA00023136"/>
    </source>
</evidence>
<evidence type="ECO:0000256" key="11">
    <source>
        <dbReference type="PIRNR" id="PIRNR002869"/>
    </source>
</evidence>
<feature type="transmembrane region" description="Helical" evidence="10">
    <location>
        <begin position="273"/>
        <end position="295"/>
    </location>
</feature>
<feature type="transmembrane region" description="Helical" evidence="10">
    <location>
        <begin position="493"/>
        <end position="518"/>
    </location>
</feature>
<evidence type="ECO:0000256" key="5">
    <source>
        <dbReference type="ARBA" id="ARBA00022984"/>
    </source>
</evidence>
<feature type="transmembrane region" description="Helical" evidence="10">
    <location>
        <begin position="233"/>
        <end position="253"/>
    </location>
</feature>
<dbReference type="GO" id="GO:0071555">
    <property type="term" value="P:cell wall organization"/>
    <property type="evidence" value="ECO:0007669"/>
    <property type="project" value="UniProtKB-UniRule"/>
</dbReference>
<dbReference type="RefSeq" id="WP_013300289.1">
    <property type="nucleotide sequence ID" value="NC_014414.1"/>
</dbReference>
<evidence type="ECO:0000256" key="4">
    <source>
        <dbReference type="ARBA" id="ARBA00022960"/>
    </source>
</evidence>
<dbReference type="GO" id="GO:0005886">
    <property type="term" value="C:plasma membrane"/>
    <property type="evidence" value="ECO:0007669"/>
    <property type="project" value="UniProtKB-SubCell"/>
</dbReference>
<dbReference type="GO" id="GO:0015648">
    <property type="term" value="F:lipid-linked peptidoglycan transporter activity"/>
    <property type="evidence" value="ECO:0007669"/>
    <property type="project" value="UniProtKB-UniRule"/>
</dbReference>
<keyword evidence="3 10" id="KW-0812">Transmembrane</keyword>
<dbReference type="GO" id="GO:0008360">
    <property type="term" value="P:regulation of cell shape"/>
    <property type="evidence" value="ECO:0007669"/>
    <property type="project" value="UniProtKB-UniRule"/>
</dbReference>
<evidence type="ECO:0000256" key="10">
    <source>
        <dbReference type="HAMAP-Rule" id="MF_02078"/>
    </source>
</evidence>
<feature type="transmembrane region" description="Helical" evidence="10">
    <location>
        <begin position="90"/>
        <end position="120"/>
    </location>
</feature>
<protein>
    <recommendedName>
        <fullName evidence="10">Probable lipid II flippase MurJ</fullName>
    </recommendedName>
</protein>
<keyword evidence="10" id="KW-0997">Cell inner membrane</keyword>
<comment type="similarity">
    <text evidence="9 10 11">Belongs to the MurJ/MviN family.</text>
</comment>
<proteinExistence type="inferred from homology"/>